<dbReference type="RefSeq" id="XP_013268162.1">
    <property type="nucleotide sequence ID" value="XM_013412708.1"/>
</dbReference>
<dbReference type="AlphaFoldDB" id="A0A0D2ICS4"/>
<dbReference type="EMBL" id="KN847482">
    <property type="protein sequence ID" value="KIX01026.1"/>
    <property type="molecule type" value="Genomic_DNA"/>
</dbReference>
<dbReference type="GeneID" id="25298163"/>
<proteinExistence type="predicted"/>
<gene>
    <name evidence="1" type="ORF">Z518_10092</name>
</gene>
<reference evidence="1 2" key="1">
    <citation type="submission" date="2015-01" db="EMBL/GenBank/DDBJ databases">
        <title>The Genome Sequence of Rhinocladiella mackenzie CBS 650.93.</title>
        <authorList>
            <consortium name="The Broad Institute Genomics Platform"/>
            <person name="Cuomo C."/>
            <person name="de Hoog S."/>
            <person name="Gorbushina A."/>
            <person name="Stielow B."/>
            <person name="Teixiera M."/>
            <person name="Abouelleil A."/>
            <person name="Chapman S.B."/>
            <person name="Priest M."/>
            <person name="Young S.K."/>
            <person name="Wortman J."/>
            <person name="Nusbaum C."/>
            <person name="Birren B."/>
        </authorList>
    </citation>
    <scope>NUCLEOTIDE SEQUENCE [LARGE SCALE GENOMIC DNA]</scope>
    <source>
        <strain evidence="1 2">CBS 650.93</strain>
    </source>
</reference>
<sequence>MGRSAHSRNLLPSAPLFLIALGLHQPLIKEDGMIHHDLFKKDRNFVIVITCMLVESTVFIVHTPTSTVVAIASGLIISARSLGGSFVQSSTSAYPGAGRE</sequence>
<dbReference type="HOGENOM" id="CLU_2307606_0_0_1"/>
<protein>
    <submittedName>
        <fullName evidence="1">Rhinocladiella mackenziei CBS 650.93 unplaced genomic scaffold supercont1.8, whole genome shotgun sequence</fullName>
    </submittedName>
</protein>
<accession>A0A0D2ICS4</accession>
<dbReference type="Proteomes" id="UP000053617">
    <property type="component" value="Unassembled WGS sequence"/>
</dbReference>
<name>A0A0D2ICS4_9EURO</name>
<keyword evidence="2" id="KW-1185">Reference proteome</keyword>
<organism evidence="1 2">
    <name type="scientific">Rhinocladiella mackenziei CBS 650.93</name>
    <dbReference type="NCBI Taxonomy" id="1442369"/>
    <lineage>
        <taxon>Eukaryota</taxon>
        <taxon>Fungi</taxon>
        <taxon>Dikarya</taxon>
        <taxon>Ascomycota</taxon>
        <taxon>Pezizomycotina</taxon>
        <taxon>Eurotiomycetes</taxon>
        <taxon>Chaetothyriomycetidae</taxon>
        <taxon>Chaetothyriales</taxon>
        <taxon>Herpotrichiellaceae</taxon>
        <taxon>Rhinocladiella</taxon>
    </lineage>
</organism>
<evidence type="ECO:0000313" key="1">
    <source>
        <dbReference type="EMBL" id="KIX01026.1"/>
    </source>
</evidence>
<dbReference type="VEuPathDB" id="FungiDB:Z518_10092"/>
<evidence type="ECO:0000313" key="2">
    <source>
        <dbReference type="Proteomes" id="UP000053617"/>
    </source>
</evidence>